<evidence type="ECO:0000313" key="3">
    <source>
        <dbReference type="Proteomes" id="UP001500967"/>
    </source>
</evidence>
<dbReference type="Pfam" id="PF12773">
    <property type="entry name" value="DZR"/>
    <property type="match status" value="1"/>
</dbReference>
<dbReference type="InterPro" id="IPR001932">
    <property type="entry name" value="PPM-type_phosphatase-like_dom"/>
</dbReference>
<dbReference type="SUPFAM" id="SSF81606">
    <property type="entry name" value="PP2C-like"/>
    <property type="match status" value="1"/>
</dbReference>
<gene>
    <name evidence="2" type="ORF">GCM10009539_42460</name>
</gene>
<evidence type="ECO:0000313" key="2">
    <source>
        <dbReference type="EMBL" id="GAA0252788.1"/>
    </source>
</evidence>
<dbReference type="EMBL" id="BAAAGX010000016">
    <property type="protein sequence ID" value="GAA0252788.1"/>
    <property type="molecule type" value="Genomic_DNA"/>
</dbReference>
<protein>
    <recommendedName>
        <fullName evidence="1">PPM-type phosphatase domain-containing protein</fullName>
    </recommendedName>
</protein>
<dbReference type="Gene3D" id="3.60.40.10">
    <property type="entry name" value="PPM-type phosphatase domain"/>
    <property type="match status" value="1"/>
</dbReference>
<organism evidence="2 3">
    <name type="scientific">Cryptosporangium japonicum</name>
    <dbReference type="NCBI Taxonomy" id="80872"/>
    <lineage>
        <taxon>Bacteria</taxon>
        <taxon>Bacillati</taxon>
        <taxon>Actinomycetota</taxon>
        <taxon>Actinomycetes</taxon>
        <taxon>Cryptosporangiales</taxon>
        <taxon>Cryptosporangiaceae</taxon>
        <taxon>Cryptosporangium</taxon>
    </lineage>
</organism>
<sequence length="325" mass="31829">MTCTRCAAPAAATDQFCEACGTALGAAPPGWLGSGWLSSGWPGSGWPGSGWLGSGAAGGRCAHCGADASVGGYCGECGRRRGAGRDRAALELPDVAALTDRGRRRHANEDAIAIGRTAAGAAAVVCDGVASSPRADVAAVAACEAALPAALRVLGDGGGAHRASEAAFDDASAAVHALADPAAADAPSCTYVSGIVTGDAVVVGWVGDSRAYWIPHTGAARCLTVDDARPDRPGAPLTRWLGGDAPDVGPRVVAVAVDGPGLLLLCTDGLSRYLDGPADLTGVAGSSPAAAAQTLVGRALAAGGVDNIAVALLAVPRRNPGGDVP</sequence>
<name>A0ABN0UJU4_9ACTN</name>
<keyword evidence="3" id="KW-1185">Reference proteome</keyword>
<feature type="domain" description="PPM-type phosphatase" evidence="1">
    <location>
        <begin position="94"/>
        <end position="315"/>
    </location>
</feature>
<dbReference type="InterPro" id="IPR036457">
    <property type="entry name" value="PPM-type-like_dom_sf"/>
</dbReference>
<dbReference type="SMART" id="SM00332">
    <property type="entry name" value="PP2Cc"/>
    <property type="match status" value="1"/>
</dbReference>
<dbReference type="RefSeq" id="WP_344650612.1">
    <property type="nucleotide sequence ID" value="NZ_BAAAGX010000016.1"/>
</dbReference>
<comment type="caution">
    <text evidence="2">The sequence shown here is derived from an EMBL/GenBank/DDBJ whole genome shotgun (WGS) entry which is preliminary data.</text>
</comment>
<proteinExistence type="predicted"/>
<evidence type="ECO:0000259" key="1">
    <source>
        <dbReference type="PROSITE" id="PS51746"/>
    </source>
</evidence>
<reference evidence="2 3" key="1">
    <citation type="journal article" date="2019" name="Int. J. Syst. Evol. Microbiol.">
        <title>The Global Catalogue of Microorganisms (GCM) 10K type strain sequencing project: providing services to taxonomists for standard genome sequencing and annotation.</title>
        <authorList>
            <consortium name="The Broad Institute Genomics Platform"/>
            <consortium name="The Broad Institute Genome Sequencing Center for Infectious Disease"/>
            <person name="Wu L."/>
            <person name="Ma J."/>
        </authorList>
    </citation>
    <scope>NUCLEOTIDE SEQUENCE [LARGE SCALE GENOMIC DNA]</scope>
    <source>
        <strain evidence="2 3">JCM 10425</strain>
    </source>
</reference>
<dbReference type="Pfam" id="PF13672">
    <property type="entry name" value="PP2C_2"/>
    <property type="match status" value="1"/>
</dbReference>
<accession>A0ABN0UJU4</accession>
<dbReference type="InterPro" id="IPR025874">
    <property type="entry name" value="DZR"/>
</dbReference>
<dbReference type="PROSITE" id="PS51746">
    <property type="entry name" value="PPM_2"/>
    <property type="match status" value="1"/>
</dbReference>
<dbReference type="Proteomes" id="UP001500967">
    <property type="component" value="Unassembled WGS sequence"/>
</dbReference>